<sequence length="288" mass="30430">MRVLVTGTAGRIGRAVIDEIHRRGDLITALVLSDPGDLGVDAVVVGSASDPGTVRMAVDGADAVVHLAAFPTPLDHEPLEVFASNTQLTFAVLDGAGAAGIRHAVIASSFGATGMPWSSAVHSPSTLPLTVDSATVVEDPYGLSKQVDELTATMMSRRHGMSVVSLRLPFVGMPHDRLEEHARELAAHPERGIRDLWSYLDTRDAARAAVLALTPSITGSHTLYVAAETTAAPYPTETLLAAFHPASRLSRPLPGRTVPLDLGASHEFLGFQAVHELELPTIADLPLR</sequence>
<keyword evidence="3" id="KW-0520">NAD</keyword>
<protein>
    <submittedName>
        <fullName evidence="5">NAD-dependent epimerase/dehydratase family protein</fullName>
    </submittedName>
</protein>
<dbReference type="SUPFAM" id="SSF51735">
    <property type="entry name" value="NAD(P)-binding Rossmann-fold domains"/>
    <property type="match status" value="1"/>
</dbReference>
<keyword evidence="6" id="KW-1185">Reference proteome</keyword>
<evidence type="ECO:0000313" key="6">
    <source>
        <dbReference type="Proteomes" id="UP001596306"/>
    </source>
</evidence>
<gene>
    <name evidence="5" type="ORF">ACFQB0_05440</name>
</gene>
<comment type="similarity">
    <text evidence="1">Belongs to the NAD(P)-dependent epimerase/dehydratase family.</text>
</comment>
<comment type="caution">
    <text evidence="5">The sequence shown here is derived from an EMBL/GenBank/DDBJ whole genome shotgun (WGS) entry which is preliminary data.</text>
</comment>
<evidence type="ECO:0000256" key="2">
    <source>
        <dbReference type="ARBA" id="ARBA00023002"/>
    </source>
</evidence>
<evidence type="ECO:0000256" key="3">
    <source>
        <dbReference type="ARBA" id="ARBA00023027"/>
    </source>
</evidence>
<evidence type="ECO:0000313" key="5">
    <source>
        <dbReference type="EMBL" id="MFC6355547.1"/>
    </source>
</evidence>
<reference evidence="6" key="1">
    <citation type="journal article" date="2019" name="Int. J. Syst. Evol. Microbiol.">
        <title>The Global Catalogue of Microorganisms (GCM) 10K type strain sequencing project: providing services to taxonomists for standard genome sequencing and annotation.</title>
        <authorList>
            <consortium name="The Broad Institute Genomics Platform"/>
            <consortium name="The Broad Institute Genome Sequencing Center for Infectious Disease"/>
            <person name="Wu L."/>
            <person name="Ma J."/>
        </authorList>
    </citation>
    <scope>NUCLEOTIDE SEQUENCE [LARGE SCALE GENOMIC DNA]</scope>
    <source>
        <strain evidence="6">CCUG 43304</strain>
    </source>
</reference>
<accession>A0ABW1VE51</accession>
<organism evidence="5 6">
    <name type="scientific">Luethyella okanaganae</name>
    <dbReference type="NCBI Taxonomy" id="69372"/>
    <lineage>
        <taxon>Bacteria</taxon>
        <taxon>Bacillati</taxon>
        <taxon>Actinomycetota</taxon>
        <taxon>Actinomycetes</taxon>
        <taxon>Micrococcales</taxon>
        <taxon>Microbacteriaceae</taxon>
        <taxon>Luethyella</taxon>
    </lineage>
</organism>
<dbReference type="Gene3D" id="3.40.50.720">
    <property type="entry name" value="NAD(P)-binding Rossmann-like Domain"/>
    <property type="match status" value="1"/>
</dbReference>
<dbReference type="RefSeq" id="WP_386728533.1">
    <property type="nucleotide sequence ID" value="NZ_JBHSTP010000001.1"/>
</dbReference>
<dbReference type="EMBL" id="JBHSTP010000001">
    <property type="protein sequence ID" value="MFC6355547.1"/>
    <property type="molecule type" value="Genomic_DNA"/>
</dbReference>
<keyword evidence="2" id="KW-0560">Oxidoreductase</keyword>
<evidence type="ECO:0000256" key="1">
    <source>
        <dbReference type="ARBA" id="ARBA00007637"/>
    </source>
</evidence>
<evidence type="ECO:0000259" key="4">
    <source>
        <dbReference type="Pfam" id="PF01370"/>
    </source>
</evidence>
<dbReference type="PANTHER" id="PTHR43103">
    <property type="entry name" value="NUCLEOSIDE-DIPHOSPHATE-SUGAR EPIMERASE"/>
    <property type="match status" value="1"/>
</dbReference>
<feature type="domain" description="NAD-dependent epimerase/dehydratase" evidence="4">
    <location>
        <begin position="3"/>
        <end position="214"/>
    </location>
</feature>
<dbReference type="InterPro" id="IPR036291">
    <property type="entry name" value="NAD(P)-bd_dom_sf"/>
</dbReference>
<dbReference type="Proteomes" id="UP001596306">
    <property type="component" value="Unassembled WGS sequence"/>
</dbReference>
<dbReference type="Pfam" id="PF01370">
    <property type="entry name" value="Epimerase"/>
    <property type="match status" value="1"/>
</dbReference>
<dbReference type="PANTHER" id="PTHR43103:SF5">
    <property type="entry name" value="4-EPIMERASE, PUTATIVE (AFU_ORTHOLOGUE AFUA_7G00360)-RELATED"/>
    <property type="match status" value="1"/>
</dbReference>
<dbReference type="InterPro" id="IPR001509">
    <property type="entry name" value="Epimerase_deHydtase"/>
</dbReference>
<name>A0ABW1VE51_9MICO</name>
<proteinExistence type="inferred from homology"/>